<accession>A0ABV5KB77</accession>
<feature type="domain" description="2,4-diaminopentanoate dehydrogenase C-terminal" evidence="1">
    <location>
        <begin position="153"/>
        <end position="358"/>
    </location>
</feature>
<sequence>MSQVVPEKPLRVVVWSTGTIGRHAIAGIDAHPDLELVGVWVSNPDKHGKDAGVLADLGRDLGIVATTDRDELIALAPDAIVHTAMADDRVFECIEDLISFVEAGINVTSSGPVLLQWPEEILPPEFIERIEDACARGNASMHINGIDPGFANDVLPLVMTSLSQRIDEVRVMEICNYATYYQPVVMGDLFGFGRPMEEVGMLWHPGILTMAWGSVVRQIAAGLDIVLDEPLTEEVDRRPAERDTPSVSGDIAAGTMGAVRFQLTGKVDGIPRVVLEHVTRTDDDSQPEWETPPAGSDACYRIKITGEPMMNVDFTHHGEHGDHNVSGMITTAQRIVNALPAVVAAAPGIVRAIDLPLVTGRGLVSTGSTTEARA</sequence>
<dbReference type="InterPro" id="IPR045760">
    <property type="entry name" value="DAP_DH_C"/>
</dbReference>
<evidence type="ECO:0000313" key="3">
    <source>
        <dbReference type="Proteomes" id="UP001589750"/>
    </source>
</evidence>
<evidence type="ECO:0000313" key="2">
    <source>
        <dbReference type="EMBL" id="MFB9313085.1"/>
    </source>
</evidence>
<dbReference type="Gene3D" id="3.40.50.720">
    <property type="entry name" value="NAD(P)-binding Rossmann-like Domain"/>
    <property type="match status" value="1"/>
</dbReference>
<dbReference type="Pfam" id="PF19328">
    <property type="entry name" value="DAP_DH_C"/>
    <property type="match status" value="1"/>
</dbReference>
<dbReference type="Proteomes" id="UP001589750">
    <property type="component" value="Unassembled WGS sequence"/>
</dbReference>
<dbReference type="RefSeq" id="WP_140011241.1">
    <property type="nucleotide sequence ID" value="NZ_JBHMDG010000011.1"/>
</dbReference>
<keyword evidence="2" id="KW-0418">Kinase</keyword>
<comment type="caution">
    <text evidence="2">The sequence shown here is derived from an EMBL/GenBank/DDBJ whole genome shotgun (WGS) entry which is preliminary data.</text>
</comment>
<organism evidence="2 3">
    <name type="scientific">Nocardioides plantarum</name>
    <dbReference type="NCBI Taxonomy" id="29299"/>
    <lineage>
        <taxon>Bacteria</taxon>
        <taxon>Bacillati</taxon>
        <taxon>Actinomycetota</taxon>
        <taxon>Actinomycetes</taxon>
        <taxon>Propionibacteriales</taxon>
        <taxon>Nocardioidaceae</taxon>
        <taxon>Nocardioides</taxon>
    </lineage>
</organism>
<proteinExistence type="predicted"/>
<keyword evidence="2" id="KW-0808">Transferase</keyword>
<dbReference type="CDD" id="cd24146">
    <property type="entry name" value="nat-AmDH_N_like"/>
    <property type="match status" value="1"/>
</dbReference>
<gene>
    <name evidence="2" type="ORF">ACFFRI_08520</name>
</gene>
<dbReference type="GO" id="GO:0016301">
    <property type="term" value="F:kinase activity"/>
    <property type="evidence" value="ECO:0007669"/>
    <property type="project" value="UniProtKB-KW"/>
</dbReference>
<dbReference type="SUPFAM" id="SSF51735">
    <property type="entry name" value="NAD(P)-binding Rossmann-fold domains"/>
    <property type="match status" value="1"/>
</dbReference>
<evidence type="ECO:0000259" key="1">
    <source>
        <dbReference type="Pfam" id="PF19328"/>
    </source>
</evidence>
<dbReference type="InterPro" id="IPR036291">
    <property type="entry name" value="NAD(P)-bd_dom_sf"/>
</dbReference>
<protein>
    <submittedName>
        <fullName evidence="2">Diacylglycerol kinase</fullName>
    </submittedName>
</protein>
<keyword evidence="3" id="KW-1185">Reference proteome</keyword>
<dbReference type="EMBL" id="JBHMDG010000011">
    <property type="protein sequence ID" value="MFB9313085.1"/>
    <property type="molecule type" value="Genomic_DNA"/>
</dbReference>
<name>A0ABV5KB77_9ACTN</name>
<reference evidence="2 3" key="1">
    <citation type="submission" date="2024-09" db="EMBL/GenBank/DDBJ databases">
        <authorList>
            <person name="Sun Q."/>
            <person name="Mori K."/>
        </authorList>
    </citation>
    <scope>NUCLEOTIDE SEQUENCE [LARGE SCALE GENOMIC DNA]</scope>
    <source>
        <strain evidence="2 3">JCM 9626</strain>
    </source>
</reference>